<dbReference type="EMBL" id="SJSM01000004">
    <property type="protein sequence ID" value="TCC96933.1"/>
    <property type="molecule type" value="Genomic_DNA"/>
</dbReference>
<proteinExistence type="predicted"/>
<dbReference type="AlphaFoldDB" id="A0A4R0NCH9"/>
<dbReference type="Proteomes" id="UP000291117">
    <property type="component" value="Unassembled WGS sequence"/>
</dbReference>
<evidence type="ECO:0000313" key="1">
    <source>
        <dbReference type="EMBL" id="TCC96933.1"/>
    </source>
</evidence>
<reference evidence="1 2" key="1">
    <citation type="submission" date="2019-02" db="EMBL/GenBank/DDBJ databases">
        <title>Pedobacter sp. RP-3-8 sp. nov., isolated from Arctic soil.</title>
        <authorList>
            <person name="Dahal R.H."/>
        </authorList>
    </citation>
    <scope>NUCLEOTIDE SEQUENCE [LARGE SCALE GENOMIC DNA]</scope>
    <source>
        <strain evidence="1 2">RP-3-8</strain>
    </source>
</reference>
<dbReference type="OrthoDB" id="1521722at2"/>
<sequence>MANMILMTGLCMFNVQISQAQIDPEYEELSIFLKVQRVGAAEIPALIKGETAYLPVINIFTFLKLNIISGNPDSVSGTFIDPEAKFFIDLAKNKIIYRDKVYPLKDGDLIRTATELYLRTDYFGEIFGLNCTFNFRNLSVVLSTDLELPVLRELRLEQMRNNLSRLKGEFKADTIIGRNYPLFYFGAADYAVITSAGNKNTPKDARVSLGLGGMLAGGETNVVLNYHNNEKLNPRQQYYLWRYVDNNRSFAKQFLAGKIQGRSIASIYAPIIGIQVTNAATTYRRSFGTYTLSNNTEPNWTVELYVNGVLINYVKADASGFYTFNVPLVYGNTVIKLRFYGPYGEERSTEQNINIPFNFLPKNEFEYFASTGMVEDTKRTRFARFSSNYGISRNVTVGGGIEYLSSITSGTKIPFINTSVRLLPNLLASGEYDHNVRSKAVLSYNLPSGLQLELNSTWYKKGQTAINNTFEEDRKAILSFPIRGRSFSAYTRLTFQQILLPNTKYTTAEWMLSASLGNYNGSVSTYSYFLKGTNADVFSNFSLSTRLKTLLITQQAQFNYVDKSFMAIKTEIEKRVFKNGYINASYERNFNSDVNNIELSLRYDFSFALTRLSVRKSNDEVRLLQAVSGSLIHDGKTGFTNFNNHSSIGQGAILLIPYLDLNGNNRQDKTEPRVQGLKIRINGGRISQSIRDTTIRITDLEAYTNYNLELDSSGFDRLAWKLPKKNYNVVIDPNYVKNIAIPVVVYGEASGRVILKEQGEDKGQGGVTINFYNERFVKIAQTVSEADGYFSYLGFFPGKYSAKIDQGQLEKLNLIATPGSIGFTILRSVDGTLVNNLLFNITQSTTYERAPK</sequence>
<name>A0A4R0NCH9_9SPHI</name>
<evidence type="ECO:0008006" key="3">
    <source>
        <dbReference type="Google" id="ProtNLM"/>
    </source>
</evidence>
<evidence type="ECO:0000313" key="2">
    <source>
        <dbReference type="Proteomes" id="UP000291117"/>
    </source>
</evidence>
<gene>
    <name evidence="1" type="ORF">EZ444_08685</name>
</gene>
<organism evidence="1 2">
    <name type="scientific">Pedobacter hiemivivus</name>
    <dbReference type="NCBI Taxonomy" id="2530454"/>
    <lineage>
        <taxon>Bacteria</taxon>
        <taxon>Pseudomonadati</taxon>
        <taxon>Bacteroidota</taxon>
        <taxon>Sphingobacteriia</taxon>
        <taxon>Sphingobacteriales</taxon>
        <taxon>Sphingobacteriaceae</taxon>
        <taxon>Pedobacter</taxon>
    </lineage>
</organism>
<accession>A0A4R0NCH9</accession>
<protein>
    <recommendedName>
        <fullName evidence="3">Carboxypeptidase regulatory-like domain-containing protein</fullName>
    </recommendedName>
</protein>
<keyword evidence="2" id="KW-1185">Reference proteome</keyword>
<comment type="caution">
    <text evidence="1">The sequence shown here is derived from an EMBL/GenBank/DDBJ whole genome shotgun (WGS) entry which is preliminary data.</text>
</comment>
<dbReference type="RefSeq" id="WP_131608345.1">
    <property type="nucleotide sequence ID" value="NZ_SJSM01000004.1"/>
</dbReference>